<name>A0A9P6B583_9AGAM</name>
<feature type="chain" id="PRO_5040284089" evidence="1">
    <location>
        <begin position="22"/>
        <end position="175"/>
    </location>
</feature>
<dbReference type="AlphaFoldDB" id="A0A9P6B583"/>
<accession>A0A9P6B583</accession>
<keyword evidence="1" id="KW-0732">Signal</keyword>
<gene>
    <name evidence="2" type="ORF">BS47DRAFT_540743</name>
</gene>
<organism evidence="2 3">
    <name type="scientific">Hydnum rufescens UP504</name>
    <dbReference type="NCBI Taxonomy" id="1448309"/>
    <lineage>
        <taxon>Eukaryota</taxon>
        <taxon>Fungi</taxon>
        <taxon>Dikarya</taxon>
        <taxon>Basidiomycota</taxon>
        <taxon>Agaricomycotina</taxon>
        <taxon>Agaricomycetes</taxon>
        <taxon>Cantharellales</taxon>
        <taxon>Hydnaceae</taxon>
        <taxon>Hydnum</taxon>
    </lineage>
</organism>
<feature type="signal peptide" evidence="1">
    <location>
        <begin position="1"/>
        <end position="21"/>
    </location>
</feature>
<reference evidence="2" key="1">
    <citation type="journal article" date="2020" name="Nat. Commun.">
        <title>Large-scale genome sequencing of mycorrhizal fungi provides insights into the early evolution of symbiotic traits.</title>
        <authorList>
            <person name="Miyauchi S."/>
            <person name="Kiss E."/>
            <person name="Kuo A."/>
            <person name="Drula E."/>
            <person name="Kohler A."/>
            <person name="Sanchez-Garcia M."/>
            <person name="Morin E."/>
            <person name="Andreopoulos B."/>
            <person name="Barry K.W."/>
            <person name="Bonito G."/>
            <person name="Buee M."/>
            <person name="Carver A."/>
            <person name="Chen C."/>
            <person name="Cichocki N."/>
            <person name="Clum A."/>
            <person name="Culley D."/>
            <person name="Crous P.W."/>
            <person name="Fauchery L."/>
            <person name="Girlanda M."/>
            <person name="Hayes R.D."/>
            <person name="Keri Z."/>
            <person name="LaButti K."/>
            <person name="Lipzen A."/>
            <person name="Lombard V."/>
            <person name="Magnuson J."/>
            <person name="Maillard F."/>
            <person name="Murat C."/>
            <person name="Nolan M."/>
            <person name="Ohm R.A."/>
            <person name="Pangilinan J."/>
            <person name="Pereira M.F."/>
            <person name="Perotto S."/>
            <person name="Peter M."/>
            <person name="Pfister S."/>
            <person name="Riley R."/>
            <person name="Sitrit Y."/>
            <person name="Stielow J.B."/>
            <person name="Szollosi G."/>
            <person name="Zifcakova L."/>
            <person name="Stursova M."/>
            <person name="Spatafora J.W."/>
            <person name="Tedersoo L."/>
            <person name="Vaario L.M."/>
            <person name="Yamada A."/>
            <person name="Yan M."/>
            <person name="Wang P."/>
            <person name="Xu J."/>
            <person name="Bruns T."/>
            <person name="Baldrian P."/>
            <person name="Vilgalys R."/>
            <person name="Dunand C."/>
            <person name="Henrissat B."/>
            <person name="Grigoriev I.V."/>
            <person name="Hibbett D."/>
            <person name="Nagy L.G."/>
            <person name="Martin F.M."/>
        </authorList>
    </citation>
    <scope>NUCLEOTIDE SEQUENCE</scope>
    <source>
        <strain evidence="2">UP504</strain>
    </source>
</reference>
<comment type="caution">
    <text evidence="2">The sequence shown here is derived from an EMBL/GenBank/DDBJ whole genome shotgun (WGS) entry which is preliminary data.</text>
</comment>
<evidence type="ECO:0000313" key="3">
    <source>
        <dbReference type="Proteomes" id="UP000886523"/>
    </source>
</evidence>
<dbReference type="Proteomes" id="UP000886523">
    <property type="component" value="Unassembled WGS sequence"/>
</dbReference>
<dbReference type="EMBL" id="MU128933">
    <property type="protein sequence ID" value="KAF9517170.1"/>
    <property type="molecule type" value="Genomic_DNA"/>
</dbReference>
<proteinExistence type="predicted"/>
<evidence type="ECO:0000313" key="2">
    <source>
        <dbReference type="EMBL" id="KAF9517170.1"/>
    </source>
</evidence>
<sequence length="175" mass="19283">MFFNLLTLVLPFIFLGGITTATPLETRAGGVAKVPGVNVSKLEIPVPKSPTIAPDSEHIDLAKVAPHPSELTTSPNSAFHTLAATAVDQFVICTSRHCRNCIGYKLSSIRRDVCYHTESFLSFYIYRPSGRGLPYPFFVGLSRCSSPNYIPRVNECYYSPGPNGSARHLTTFYHK</sequence>
<evidence type="ECO:0000256" key="1">
    <source>
        <dbReference type="SAM" id="SignalP"/>
    </source>
</evidence>
<protein>
    <submittedName>
        <fullName evidence="2">Uncharacterized protein</fullName>
    </submittedName>
</protein>
<keyword evidence="3" id="KW-1185">Reference proteome</keyword>